<reference evidence="12" key="1">
    <citation type="submission" date="2022-07" db="EMBL/GenBank/DDBJ databases">
        <title>Phylogenomic reconstructions and comparative analyses of Kickxellomycotina fungi.</title>
        <authorList>
            <person name="Reynolds N.K."/>
            <person name="Stajich J.E."/>
            <person name="Barry K."/>
            <person name="Grigoriev I.V."/>
            <person name="Crous P."/>
            <person name="Smith M.E."/>
        </authorList>
    </citation>
    <scope>NUCLEOTIDE SEQUENCE</scope>
    <source>
        <strain evidence="12">NBRC 32514</strain>
    </source>
</reference>
<keyword evidence="5 10" id="KW-1133">Transmembrane helix</keyword>
<evidence type="ECO:0000256" key="2">
    <source>
        <dbReference type="ARBA" id="ARBA00022448"/>
    </source>
</evidence>
<evidence type="ECO:0000256" key="4">
    <source>
        <dbReference type="ARBA" id="ARBA00022927"/>
    </source>
</evidence>
<dbReference type="FunFam" id="1.20.5.110:FF:000004">
    <property type="entry name" value="Vesicle-associated membrane protein 7"/>
    <property type="match status" value="1"/>
</dbReference>
<comment type="similarity">
    <text evidence="1">Belongs to the synaptobrevin family.</text>
</comment>
<dbReference type="Pfam" id="PF00957">
    <property type="entry name" value="Synaptobrevin"/>
    <property type="match status" value="1"/>
</dbReference>
<evidence type="ECO:0000256" key="3">
    <source>
        <dbReference type="ARBA" id="ARBA00022692"/>
    </source>
</evidence>
<evidence type="ECO:0000256" key="9">
    <source>
        <dbReference type="SAM" id="MobiDB-lite"/>
    </source>
</evidence>
<dbReference type="PRINTS" id="PR00219">
    <property type="entry name" value="SYNAPTOBREVN"/>
</dbReference>
<keyword evidence="3 10" id="KW-0812">Transmembrane</keyword>
<name>A0A9W7Y5D2_9FUNG</name>
<keyword evidence="6 10" id="KW-0472">Membrane</keyword>
<dbReference type="PANTHER" id="PTHR45701">
    <property type="entry name" value="SYNAPTOBREVIN FAMILY MEMBER"/>
    <property type="match status" value="1"/>
</dbReference>
<dbReference type="InterPro" id="IPR001388">
    <property type="entry name" value="Synaptobrevin-like"/>
</dbReference>
<dbReference type="GO" id="GO:0016192">
    <property type="term" value="P:vesicle-mediated transport"/>
    <property type="evidence" value="ECO:0007669"/>
    <property type="project" value="InterPro"/>
</dbReference>
<dbReference type="EMBL" id="JANBOJ010000019">
    <property type="protein sequence ID" value="KAJ1724852.1"/>
    <property type="molecule type" value="Genomic_DNA"/>
</dbReference>
<accession>A0A9W7Y5D2</accession>
<keyword evidence="8" id="KW-0175">Coiled coil</keyword>
<dbReference type="OrthoDB" id="190375at2759"/>
<dbReference type="Proteomes" id="UP001149813">
    <property type="component" value="Unassembled WGS sequence"/>
</dbReference>
<comment type="subcellular location">
    <subcellularLocation>
        <location evidence="7">Endomembrane system</location>
        <topology evidence="7">Single-pass type IV membrane protein</topology>
    </subcellularLocation>
</comment>
<proteinExistence type="inferred from homology"/>
<sequence>MYAQSTGSEFYAHNAAGYSFSSTNVGQQGNGFSSNPYSNPSGTSVDRHGDDAPSGGGRADDKYSRAKNQVDEVVGIMQENINKVMEREERLGDLRNKTQDLEGKSQVFRKGAKQAHNIMWWKNMKLTIAIAVIVVIIIVVIVVPVVVSKNK</sequence>
<protein>
    <submittedName>
        <fullName evidence="12">Vesicle membrane receptor protein (V-SNARE)</fullName>
    </submittedName>
</protein>
<feature type="transmembrane region" description="Helical" evidence="10">
    <location>
        <begin position="126"/>
        <end position="147"/>
    </location>
</feature>
<keyword evidence="12" id="KW-0675">Receptor</keyword>
<keyword evidence="2" id="KW-0813">Transport</keyword>
<evidence type="ECO:0000256" key="6">
    <source>
        <dbReference type="ARBA" id="ARBA00023136"/>
    </source>
</evidence>
<dbReference type="GO" id="GO:0016020">
    <property type="term" value="C:membrane"/>
    <property type="evidence" value="ECO:0007669"/>
    <property type="project" value="InterPro"/>
</dbReference>
<evidence type="ECO:0000256" key="8">
    <source>
        <dbReference type="PROSITE-ProRule" id="PRU00290"/>
    </source>
</evidence>
<dbReference type="InterPro" id="IPR016444">
    <property type="entry name" value="Synaptobrevin/VAMP"/>
</dbReference>
<evidence type="ECO:0000256" key="5">
    <source>
        <dbReference type="ARBA" id="ARBA00022989"/>
    </source>
</evidence>
<gene>
    <name evidence="12" type="primary">SNC2</name>
    <name evidence="12" type="ORF">LPJ53_000920</name>
</gene>
<keyword evidence="13" id="KW-1185">Reference proteome</keyword>
<evidence type="ECO:0000313" key="13">
    <source>
        <dbReference type="Proteomes" id="UP001149813"/>
    </source>
</evidence>
<feature type="compositionally biased region" description="Polar residues" evidence="9">
    <location>
        <begin position="20"/>
        <end position="44"/>
    </location>
</feature>
<dbReference type="AlphaFoldDB" id="A0A9W7Y5D2"/>
<dbReference type="SUPFAM" id="SSF58038">
    <property type="entry name" value="SNARE fusion complex"/>
    <property type="match status" value="1"/>
</dbReference>
<dbReference type="GO" id="GO:0015031">
    <property type="term" value="P:protein transport"/>
    <property type="evidence" value="ECO:0007669"/>
    <property type="project" value="UniProtKB-KW"/>
</dbReference>
<dbReference type="Gene3D" id="1.20.5.110">
    <property type="match status" value="1"/>
</dbReference>
<feature type="compositionally biased region" description="Basic and acidic residues" evidence="9">
    <location>
        <begin position="58"/>
        <end position="67"/>
    </location>
</feature>
<evidence type="ECO:0000259" key="11">
    <source>
        <dbReference type="PROSITE" id="PS50892"/>
    </source>
</evidence>
<feature type="region of interest" description="Disordered" evidence="9">
    <location>
        <begin position="20"/>
        <end position="67"/>
    </location>
</feature>
<evidence type="ECO:0000256" key="10">
    <source>
        <dbReference type="SAM" id="Phobius"/>
    </source>
</evidence>
<dbReference type="PROSITE" id="PS50892">
    <property type="entry name" value="V_SNARE"/>
    <property type="match status" value="1"/>
</dbReference>
<keyword evidence="4" id="KW-0653">Protein transport</keyword>
<comment type="caution">
    <text evidence="12">The sequence shown here is derived from an EMBL/GenBank/DDBJ whole genome shotgun (WGS) entry which is preliminary data.</text>
</comment>
<evidence type="ECO:0000256" key="7">
    <source>
        <dbReference type="ARBA" id="ARBA00046280"/>
    </source>
</evidence>
<evidence type="ECO:0000256" key="1">
    <source>
        <dbReference type="ARBA" id="ARBA00008025"/>
    </source>
</evidence>
<organism evidence="12 13">
    <name type="scientific">Coemansia erecta</name>
    <dbReference type="NCBI Taxonomy" id="147472"/>
    <lineage>
        <taxon>Eukaryota</taxon>
        <taxon>Fungi</taxon>
        <taxon>Fungi incertae sedis</taxon>
        <taxon>Zoopagomycota</taxon>
        <taxon>Kickxellomycotina</taxon>
        <taxon>Kickxellomycetes</taxon>
        <taxon>Kickxellales</taxon>
        <taxon>Kickxellaceae</taxon>
        <taxon>Coemansia</taxon>
    </lineage>
</organism>
<dbReference type="GO" id="GO:0012505">
    <property type="term" value="C:endomembrane system"/>
    <property type="evidence" value="ECO:0007669"/>
    <property type="project" value="UniProtKB-SubCell"/>
</dbReference>
<feature type="domain" description="V-SNARE coiled-coil homology" evidence="11">
    <location>
        <begin position="62"/>
        <end position="122"/>
    </location>
</feature>
<dbReference type="GO" id="GO:0005737">
    <property type="term" value="C:cytoplasm"/>
    <property type="evidence" value="ECO:0007669"/>
    <property type="project" value="UniProtKB-ARBA"/>
</dbReference>
<evidence type="ECO:0000313" key="12">
    <source>
        <dbReference type="EMBL" id="KAJ1724852.1"/>
    </source>
</evidence>
<dbReference type="InterPro" id="IPR042855">
    <property type="entry name" value="V_SNARE_CC"/>
</dbReference>